<sequence length="147" mass="16850">MDQAKVQAVTEWPEPTTVRELQCFLGFANFYRRFIRGYSSVASSLTYLLKGKPRKLLWTPQAREAFTRLKQSFTTAPIVRHPEPYLPFVVELDASSCGIGSMLSQRHETPSKLHSCAFYSRKLTAAEANYDVDNREQLSIKATLEEW</sequence>
<dbReference type="AlphaFoldDB" id="A0AAE0VF91"/>
<dbReference type="PANTHER" id="PTHR34072:SF42">
    <property type="entry name" value="INTEGRASE CATALYTIC DOMAIN-CONTAINING PROTEIN"/>
    <property type="match status" value="1"/>
</dbReference>
<keyword evidence="3" id="KW-1185">Reference proteome</keyword>
<accession>A0AAE0VF91</accession>
<evidence type="ECO:0000259" key="1">
    <source>
        <dbReference type="Pfam" id="PF17919"/>
    </source>
</evidence>
<dbReference type="InterPro" id="IPR043502">
    <property type="entry name" value="DNA/RNA_pol_sf"/>
</dbReference>
<comment type="caution">
    <text evidence="2">The sequence shown here is derived from an EMBL/GenBank/DDBJ whole genome shotgun (WGS) entry which is preliminary data.</text>
</comment>
<dbReference type="SUPFAM" id="SSF56672">
    <property type="entry name" value="DNA/RNA polymerases"/>
    <property type="match status" value="1"/>
</dbReference>
<protein>
    <recommendedName>
        <fullName evidence="1">Reverse transcriptase/retrotransposon-derived protein RNase H-like domain-containing protein</fullName>
    </recommendedName>
</protein>
<dbReference type="FunFam" id="3.30.70.270:FF:000020">
    <property type="entry name" value="Transposon Tf2-6 polyprotein-like Protein"/>
    <property type="match status" value="1"/>
</dbReference>
<dbReference type="EMBL" id="JAUCMX010000001">
    <property type="protein sequence ID" value="KAK3556462.1"/>
    <property type="molecule type" value="Genomic_DNA"/>
</dbReference>
<feature type="domain" description="Reverse transcriptase/retrotransposon-derived protein RNase H-like" evidence="1">
    <location>
        <begin position="58"/>
        <end position="147"/>
    </location>
</feature>
<evidence type="ECO:0000313" key="2">
    <source>
        <dbReference type="EMBL" id="KAK3556462.1"/>
    </source>
</evidence>
<dbReference type="InterPro" id="IPR041577">
    <property type="entry name" value="RT_RNaseH_2"/>
</dbReference>
<dbReference type="PANTHER" id="PTHR34072">
    <property type="entry name" value="ENZYMATIC POLYPROTEIN-RELATED"/>
    <property type="match status" value="1"/>
</dbReference>
<gene>
    <name evidence="2" type="ORF">QTP70_008257</name>
</gene>
<proteinExistence type="predicted"/>
<reference evidence="2" key="1">
    <citation type="submission" date="2023-06" db="EMBL/GenBank/DDBJ databases">
        <title>Male Hemibagrus guttatus genome.</title>
        <authorList>
            <person name="Bian C."/>
        </authorList>
    </citation>
    <scope>NUCLEOTIDE SEQUENCE</scope>
    <source>
        <strain evidence="2">Male_cb2023</strain>
        <tissue evidence="2">Muscle</tissue>
    </source>
</reference>
<dbReference type="Gene3D" id="3.30.70.270">
    <property type="match status" value="1"/>
</dbReference>
<organism evidence="2 3">
    <name type="scientific">Hemibagrus guttatus</name>
    <dbReference type="NCBI Taxonomy" id="175788"/>
    <lineage>
        <taxon>Eukaryota</taxon>
        <taxon>Metazoa</taxon>
        <taxon>Chordata</taxon>
        <taxon>Craniata</taxon>
        <taxon>Vertebrata</taxon>
        <taxon>Euteleostomi</taxon>
        <taxon>Actinopterygii</taxon>
        <taxon>Neopterygii</taxon>
        <taxon>Teleostei</taxon>
        <taxon>Ostariophysi</taxon>
        <taxon>Siluriformes</taxon>
        <taxon>Bagridae</taxon>
        <taxon>Hemibagrus</taxon>
    </lineage>
</organism>
<dbReference type="Pfam" id="PF17919">
    <property type="entry name" value="RT_RNaseH_2"/>
    <property type="match status" value="1"/>
</dbReference>
<evidence type="ECO:0000313" key="3">
    <source>
        <dbReference type="Proteomes" id="UP001274896"/>
    </source>
</evidence>
<dbReference type="InterPro" id="IPR043128">
    <property type="entry name" value="Rev_trsase/Diguanyl_cyclase"/>
</dbReference>
<name>A0AAE0VF91_9TELE</name>
<dbReference type="Proteomes" id="UP001274896">
    <property type="component" value="Unassembled WGS sequence"/>
</dbReference>